<gene>
    <name evidence="2" type="ORF">E4U56_001371</name>
</gene>
<keyword evidence="1" id="KW-1133">Transmembrane helix</keyword>
<accession>A0A9P7MSX0</accession>
<keyword evidence="1" id="KW-0812">Transmembrane</keyword>
<reference evidence="2" key="1">
    <citation type="journal article" date="2020" name="bioRxiv">
        <title>Whole genome comparisons of ergot fungi reveals the divergence and evolution of species within the genus Claviceps are the result of varying mechanisms driving genome evolution and host range expansion.</title>
        <authorList>
            <person name="Wyka S.A."/>
            <person name="Mondo S.J."/>
            <person name="Liu M."/>
            <person name="Dettman J."/>
            <person name="Nalam V."/>
            <person name="Broders K.D."/>
        </authorList>
    </citation>
    <scope>NUCLEOTIDE SEQUENCE</scope>
    <source>
        <strain evidence="2">CCC 1102</strain>
    </source>
</reference>
<evidence type="ECO:0000313" key="3">
    <source>
        <dbReference type="Proteomes" id="UP000784919"/>
    </source>
</evidence>
<protein>
    <submittedName>
        <fullName evidence="2">Uncharacterized protein</fullName>
    </submittedName>
</protein>
<proteinExistence type="predicted"/>
<dbReference type="EMBL" id="SRPS01000138">
    <property type="protein sequence ID" value="KAG5966262.1"/>
    <property type="molecule type" value="Genomic_DNA"/>
</dbReference>
<dbReference type="Proteomes" id="UP000784919">
    <property type="component" value="Unassembled WGS sequence"/>
</dbReference>
<organism evidence="2 3">
    <name type="scientific">Claviceps arundinis</name>
    <dbReference type="NCBI Taxonomy" id="1623583"/>
    <lineage>
        <taxon>Eukaryota</taxon>
        <taxon>Fungi</taxon>
        <taxon>Dikarya</taxon>
        <taxon>Ascomycota</taxon>
        <taxon>Pezizomycotina</taxon>
        <taxon>Sordariomycetes</taxon>
        <taxon>Hypocreomycetidae</taxon>
        <taxon>Hypocreales</taxon>
        <taxon>Clavicipitaceae</taxon>
        <taxon>Claviceps</taxon>
    </lineage>
</organism>
<keyword evidence="1" id="KW-0472">Membrane</keyword>
<dbReference type="OrthoDB" id="5417887at2759"/>
<name>A0A9P7MSX0_9HYPO</name>
<feature type="transmembrane region" description="Helical" evidence="1">
    <location>
        <begin position="29"/>
        <end position="47"/>
    </location>
</feature>
<dbReference type="AlphaFoldDB" id="A0A9P7MSX0"/>
<evidence type="ECO:0000313" key="2">
    <source>
        <dbReference type="EMBL" id="KAG5966262.1"/>
    </source>
</evidence>
<evidence type="ECO:0000256" key="1">
    <source>
        <dbReference type="SAM" id="Phobius"/>
    </source>
</evidence>
<sequence length="71" mass="8091">MSMTSPRVSDGEPTAEYLAESQSESLKRILWAAAGLPILLVILRCYTRLWLRKVFGLDDYFMVAALRILRS</sequence>
<comment type="caution">
    <text evidence="2">The sequence shown here is derived from an EMBL/GenBank/DDBJ whole genome shotgun (WGS) entry which is preliminary data.</text>
</comment>